<keyword evidence="3" id="KW-1185">Reference proteome</keyword>
<sequence length="257" mass="27837">MVDVEYAWLLSKCRRCGQFGHKIKCSLQGTCESHVVANKDIEIEATASIVVTTVASSTVPKSVDSNTISAHASRIEVSPNTLIDAVLRVQPSSTPVLVPITNVEAVSELVIASIDITIEETPTAQDSIIFVQHSVTNLSTTGEISLTPKSTTTASVTTTTLASATKITTIEVVPVWETHTPKPILPLVIENGVIEPWRSPCENGVFTGYESFDASSQRIRRGRPIKPTQKMQENQWTLVSGHSKRGRGDRGNRGPLH</sequence>
<comment type="caution">
    <text evidence="2">The sequence shown here is derived from an EMBL/GenBank/DDBJ whole genome shotgun (WGS) entry which is preliminary data.</text>
</comment>
<gene>
    <name evidence="2" type="ORF">ANE_LOCUS6164</name>
</gene>
<proteinExistence type="predicted"/>
<dbReference type="Proteomes" id="UP000489600">
    <property type="component" value="Unassembled WGS sequence"/>
</dbReference>
<name>A0A565B4B6_9BRAS</name>
<evidence type="ECO:0000313" key="2">
    <source>
        <dbReference type="EMBL" id="VVA95719.1"/>
    </source>
</evidence>
<dbReference type="OrthoDB" id="1089417at2759"/>
<evidence type="ECO:0000256" key="1">
    <source>
        <dbReference type="SAM" id="MobiDB-lite"/>
    </source>
</evidence>
<feature type="region of interest" description="Disordered" evidence="1">
    <location>
        <begin position="223"/>
        <end position="257"/>
    </location>
</feature>
<dbReference type="AlphaFoldDB" id="A0A565B4B6"/>
<feature type="compositionally biased region" description="Basic and acidic residues" evidence="1">
    <location>
        <begin position="246"/>
        <end position="257"/>
    </location>
</feature>
<organism evidence="2 3">
    <name type="scientific">Arabis nemorensis</name>
    <dbReference type="NCBI Taxonomy" id="586526"/>
    <lineage>
        <taxon>Eukaryota</taxon>
        <taxon>Viridiplantae</taxon>
        <taxon>Streptophyta</taxon>
        <taxon>Embryophyta</taxon>
        <taxon>Tracheophyta</taxon>
        <taxon>Spermatophyta</taxon>
        <taxon>Magnoliopsida</taxon>
        <taxon>eudicotyledons</taxon>
        <taxon>Gunneridae</taxon>
        <taxon>Pentapetalae</taxon>
        <taxon>rosids</taxon>
        <taxon>malvids</taxon>
        <taxon>Brassicales</taxon>
        <taxon>Brassicaceae</taxon>
        <taxon>Arabideae</taxon>
        <taxon>Arabis</taxon>
    </lineage>
</organism>
<reference evidence="2" key="1">
    <citation type="submission" date="2019-07" db="EMBL/GenBank/DDBJ databases">
        <authorList>
            <person name="Dittberner H."/>
        </authorList>
    </citation>
    <scope>NUCLEOTIDE SEQUENCE [LARGE SCALE GENOMIC DNA]</scope>
</reference>
<protein>
    <submittedName>
        <fullName evidence="2">Uncharacterized protein</fullName>
    </submittedName>
</protein>
<feature type="compositionally biased region" description="Polar residues" evidence="1">
    <location>
        <begin position="229"/>
        <end position="240"/>
    </location>
</feature>
<dbReference type="EMBL" id="CABITT030000002">
    <property type="protein sequence ID" value="VVA95719.1"/>
    <property type="molecule type" value="Genomic_DNA"/>
</dbReference>
<evidence type="ECO:0000313" key="3">
    <source>
        <dbReference type="Proteomes" id="UP000489600"/>
    </source>
</evidence>
<accession>A0A565B4B6</accession>